<organism evidence="3">
    <name type="scientific">uncultured Mycobacterium sp</name>
    <dbReference type="NCBI Taxonomy" id="171292"/>
    <lineage>
        <taxon>Bacteria</taxon>
        <taxon>Bacillati</taxon>
        <taxon>Actinomycetota</taxon>
        <taxon>Actinomycetes</taxon>
        <taxon>Mycobacteriales</taxon>
        <taxon>Mycobacteriaceae</taxon>
        <taxon>Mycobacterium</taxon>
        <taxon>environmental samples</taxon>
    </lineage>
</organism>
<gene>
    <name evidence="3" type="ORF">MHPYR_20111</name>
</gene>
<evidence type="ECO:0000313" key="3">
    <source>
        <dbReference type="EMBL" id="SBS74574.1"/>
    </source>
</evidence>
<feature type="signal peptide" evidence="2">
    <location>
        <begin position="1"/>
        <end position="23"/>
    </location>
</feature>
<evidence type="ECO:0000256" key="2">
    <source>
        <dbReference type="SAM" id="SignalP"/>
    </source>
</evidence>
<proteinExistence type="predicted"/>
<evidence type="ECO:0008006" key="4">
    <source>
        <dbReference type="Google" id="ProtNLM"/>
    </source>
</evidence>
<feature type="region of interest" description="Disordered" evidence="1">
    <location>
        <begin position="198"/>
        <end position="287"/>
    </location>
</feature>
<name>A0A1Y5P795_9MYCO</name>
<reference evidence="3" key="1">
    <citation type="submission" date="2016-03" db="EMBL/GenBank/DDBJ databases">
        <authorList>
            <person name="Ploux O."/>
        </authorList>
    </citation>
    <scope>NUCLEOTIDE SEQUENCE</scope>
    <source>
        <strain evidence="3">UC10</strain>
    </source>
</reference>
<sequence length="287" mass="29111">MLATGVSVTAAAAIALAPLPTTAPLPLTHTAPVVLTGAWQDLQANVTEDLANLSALIVASASTPILTQLASNFTVYGQWLAGQDGGSPAKVAKTIGEHIVAVGATLSSFLILAPLSFVGPFIAPGVMIVQLIADTAKYPSTPQTVLQAFIDAPAVYLNTTFNCCSTPLFNLAFGLLNPGPLGYLLQVRSAIAGALQITTPSPPEPSASAAQATDDAVSPAVAQSSLAPAVGQSRREPQSDTSARKTARSAKRPGAVRQAAADSRETPSSPGKGQSARSVKPGNPGTR</sequence>
<keyword evidence="2" id="KW-0732">Signal</keyword>
<protein>
    <recommendedName>
        <fullName evidence="4">PE-PGRS family protein</fullName>
    </recommendedName>
</protein>
<dbReference type="AlphaFoldDB" id="A0A1Y5P795"/>
<evidence type="ECO:0000256" key="1">
    <source>
        <dbReference type="SAM" id="MobiDB-lite"/>
    </source>
</evidence>
<feature type="compositionally biased region" description="Polar residues" evidence="1">
    <location>
        <begin position="266"/>
        <end position="277"/>
    </location>
</feature>
<accession>A0A1Y5P795</accession>
<feature type="chain" id="PRO_5010990786" description="PE-PGRS family protein" evidence="2">
    <location>
        <begin position="24"/>
        <end position="287"/>
    </location>
</feature>
<dbReference type="EMBL" id="FLQS01000012">
    <property type="protein sequence ID" value="SBS74574.1"/>
    <property type="molecule type" value="Genomic_DNA"/>
</dbReference>